<dbReference type="FunFam" id="3.30.30.30:FF:000002">
    <property type="entry name" value="Heat shock 70 kDa protein 4"/>
    <property type="match status" value="1"/>
</dbReference>
<dbReference type="Gene3D" id="3.30.30.30">
    <property type="match status" value="1"/>
</dbReference>
<dbReference type="PRINTS" id="PR00301">
    <property type="entry name" value="HEATSHOCK70"/>
</dbReference>
<dbReference type="eggNOG" id="KOG0103">
    <property type="taxonomic scope" value="Eukaryota"/>
</dbReference>
<feature type="compositionally biased region" description="Polar residues" evidence="5">
    <location>
        <begin position="807"/>
        <end position="826"/>
    </location>
</feature>
<dbReference type="PROSITE" id="PS01036">
    <property type="entry name" value="HSP70_3"/>
    <property type="match status" value="1"/>
</dbReference>
<dbReference type="PANTHER" id="PTHR45639:SF4">
    <property type="entry name" value="HSC70CB, ISOFORM G"/>
    <property type="match status" value="1"/>
</dbReference>
<dbReference type="SUPFAM" id="SSF53067">
    <property type="entry name" value="Actin-like ATPase domain"/>
    <property type="match status" value="2"/>
</dbReference>
<reference evidence="6 8" key="2">
    <citation type="journal article" date="2013" name="Nature">
        <title>Insights into bilaterian evolution from three spiralian genomes.</title>
        <authorList>
            <person name="Simakov O."/>
            <person name="Marletaz F."/>
            <person name="Cho S.J."/>
            <person name="Edsinger-Gonzales E."/>
            <person name="Havlak P."/>
            <person name="Hellsten U."/>
            <person name="Kuo D.H."/>
            <person name="Larsson T."/>
            <person name="Lv J."/>
            <person name="Arendt D."/>
            <person name="Savage R."/>
            <person name="Osoegawa K."/>
            <person name="de Jong P."/>
            <person name="Grimwood J."/>
            <person name="Chapman J.A."/>
            <person name="Shapiro H."/>
            <person name="Aerts A."/>
            <person name="Otillar R.P."/>
            <person name="Terry A.Y."/>
            <person name="Boore J.L."/>
            <person name="Grigoriev I.V."/>
            <person name="Lindberg D.R."/>
            <person name="Seaver E.C."/>
            <person name="Weisblat D.A."/>
            <person name="Putnam N.H."/>
            <person name="Rokhsar D.S."/>
        </authorList>
    </citation>
    <scope>NUCLEOTIDE SEQUENCE</scope>
</reference>
<keyword evidence="4" id="KW-0175">Coiled coil</keyword>
<evidence type="ECO:0000313" key="6">
    <source>
        <dbReference type="EMBL" id="ESO06143.1"/>
    </source>
</evidence>
<dbReference type="GO" id="GO:0005829">
    <property type="term" value="C:cytosol"/>
    <property type="evidence" value="ECO:0000318"/>
    <property type="project" value="GO_Central"/>
</dbReference>
<dbReference type="Gene3D" id="2.60.34.10">
    <property type="entry name" value="Substrate Binding Domain Of DNAk, Chain A, domain 1"/>
    <property type="match status" value="1"/>
</dbReference>
<dbReference type="InterPro" id="IPR018181">
    <property type="entry name" value="Heat_shock_70_CS"/>
</dbReference>
<dbReference type="RefSeq" id="XP_009015511.1">
    <property type="nucleotide sequence ID" value="XM_009017263.1"/>
</dbReference>
<dbReference type="OMA" id="WEQSPEI"/>
<dbReference type="Proteomes" id="UP000015101">
    <property type="component" value="Unassembled WGS sequence"/>
</dbReference>
<dbReference type="FunCoup" id="T1EDZ2">
    <property type="interactions" value="2371"/>
</dbReference>
<dbReference type="GO" id="GO:0000774">
    <property type="term" value="F:adenyl-nucleotide exchange factor activity"/>
    <property type="evidence" value="ECO:0000318"/>
    <property type="project" value="GO_Central"/>
</dbReference>
<dbReference type="InterPro" id="IPR029048">
    <property type="entry name" value="HSP70_C_sf"/>
</dbReference>
<comment type="similarity">
    <text evidence="1">Belongs to the heat shock protein 70 family.</text>
</comment>
<dbReference type="STRING" id="6412.T1EDZ2"/>
<dbReference type="AlphaFoldDB" id="T1EDZ2"/>
<feature type="region of interest" description="Disordered" evidence="5">
    <location>
        <begin position="508"/>
        <end position="578"/>
    </location>
</feature>
<dbReference type="FunFam" id="3.90.640.10:FF:000004">
    <property type="entry name" value="Heat shock 70 kDa protein 4"/>
    <property type="match status" value="1"/>
</dbReference>
<dbReference type="GO" id="GO:0005524">
    <property type="term" value="F:ATP binding"/>
    <property type="evidence" value="ECO:0007669"/>
    <property type="project" value="UniProtKB-KW"/>
</dbReference>
<feature type="compositionally biased region" description="Basic and acidic residues" evidence="5">
    <location>
        <begin position="789"/>
        <end position="806"/>
    </location>
</feature>
<dbReference type="InterPro" id="IPR029047">
    <property type="entry name" value="HSP70_peptide-bd_sf"/>
</dbReference>
<dbReference type="FunFam" id="3.30.420.40:FF:000171">
    <property type="entry name" value="Heat shock 70 kDa protein 4"/>
    <property type="match status" value="1"/>
</dbReference>
<evidence type="ECO:0000256" key="1">
    <source>
        <dbReference type="ARBA" id="ARBA00007381"/>
    </source>
</evidence>
<dbReference type="GO" id="GO:0140662">
    <property type="term" value="F:ATP-dependent protein folding chaperone"/>
    <property type="evidence" value="ECO:0007669"/>
    <property type="project" value="InterPro"/>
</dbReference>
<feature type="compositionally biased region" description="Low complexity" evidence="5">
    <location>
        <begin position="827"/>
        <end position="837"/>
    </location>
</feature>
<feature type="coiled-coil region" evidence="4">
    <location>
        <begin position="600"/>
        <end position="627"/>
    </location>
</feature>
<organism evidence="7 8">
    <name type="scientific">Helobdella robusta</name>
    <name type="common">Californian leech</name>
    <dbReference type="NCBI Taxonomy" id="6412"/>
    <lineage>
        <taxon>Eukaryota</taxon>
        <taxon>Metazoa</taxon>
        <taxon>Spiralia</taxon>
        <taxon>Lophotrochozoa</taxon>
        <taxon>Annelida</taxon>
        <taxon>Clitellata</taxon>
        <taxon>Hirudinea</taxon>
        <taxon>Rhynchobdellida</taxon>
        <taxon>Glossiphoniidae</taxon>
        <taxon>Helobdella</taxon>
    </lineage>
</organism>
<feature type="region of interest" description="Disordered" evidence="5">
    <location>
        <begin position="777"/>
        <end position="846"/>
    </location>
</feature>
<evidence type="ECO:0000313" key="7">
    <source>
        <dbReference type="EnsemblMetazoa" id="HelroP106017"/>
    </source>
</evidence>
<dbReference type="EnsemblMetazoa" id="HelroT106017">
    <property type="protein sequence ID" value="HelroP106017"/>
    <property type="gene ID" value="HelroG106017"/>
</dbReference>
<evidence type="ECO:0000256" key="3">
    <source>
        <dbReference type="ARBA" id="ARBA00022840"/>
    </source>
</evidence>
<dbReference type="GeneID" id="20194794"/>
<proteinExistence type="inferred from homology"/>
<keyword evidence="2" id="KW-0547">Nucleotide-binding</keyword>
<dbReference type="GO" id="GO:0005634">
    <property type="term" value="C:nucleus"/>
    <property type="evidence" value="ECO:0000318"/>
    <property type="project" value="GO_Central"/>
</dbReference>
<keyword evidence="3" id="KW-0067">ATP-binding</keyword>
<dbReference type="GO" id="GO:0006457">
    <property type="term" value="P:protein folding"/>
    <property type="evidence" value="ECO:0000318"/>
    <property type="project" value="GO_Central"/>
</dbReference>
<reference evidence="7" key="3">
    <citation type="submission" date="2015-06" db="UniProtKB">
        <authorList>
            <consortium name="EnsemblMetazoa"/>
        </authorList>
    </citation>
    <scope>IDENTIFICATION</scope>
</reference>
<dbReference type="CDD" id="cd10228">
    <property type="entry name" value="ASKHA_NBD_HSP70_HSPA4_like"/>
    <property type="match status" value="1"/>
</dbReference>
<dbReference type="EMBL" id="KB096324">
    <property type="protein sequence ID" value="ESO06143.1"/>
    <property type="molecule type" value="Genomic_DNA"/>
</dbReference>
<dbReference type="Gene3D" id="1.20.1270.10">
    <property type="match status" value="1"/>
</dbReference>
<dbReference type="InParanoid" id="T1EDZ2"/>
<dbReference type="SUPFAM" id="SSF100920">
    <property type="entry name" value="Heat shock protein 70kD (HSP70), peptide-binding domain"/>
    <property type="match status" value="1"/>
</dbReference>
<dbReference type="PANTHER" id="PTHR45639">
    <property type="entry name" value="HSC70CB, ISOFORM G-RELATED"/>
    <property type="match status" value="1"/>
</dbReference>
<dbReference type="EMBL" id="AMQM01000561">
    <property type="status" value="NOT_ANNOTATED_CDS"/>
    <property type="molecule type" value="Genomic_DNA"/>
</dbReference>
<dbReference type="KEGG" id="hro:HELRODRAFT_106017"/>
<dbReference type="OrthoDB" id="434160at2759"/>
<dbReference type="CTD" id="20194794"/>
<sequence>MSVIGIDIGYQTSYIAVARQGGIETIANEYSDRCTPTCVSLGEKSRFIGASAKQQLVTNFKNTVWGWKPLIGKKYKDQSVQKVLPNLPYEIVEEKNGGIGIKVSYLNEKRVFSPEQFQAMMLTKLKETAENNLKSKVVDCVLAVPCYFTDIERACVMNAASIVGLNVLRLFNETTATALSYGIYKQDLPGTEEKPRNVIFLDVGHSSLQLSACSFNKGKLKMLATVADPELGGLCFDNLLAEYFISEFKKNYKIDVHCNPRAHLRLVQECERLKKLMSANSQEIPLNIECFMDDKDVTGRMSRELMEQLSSHLLVKIEKYLRDILVNSNLKSEDIYSVEIVGGSTRMPAIKELIRKVYGKDASTTLNGDEAVARGCALQCAILSPNFRVRDFEITDTQYYPIKLSWKGSLETGEVDSMEVFPRYHAIPFTKLLTFYRSEPFTLEASYSSKELPKDKLNIGSYTIDKVTPSANGESSKIKVKVRVNIHGLFGVSSASMVEKIETVNEPMEVDKSSGETAGNSNEALNASKNNSEQPMDEQSTPPVEANQNNNAGHHPENSNTENPEKKPEAKKHKVRTIDLPVIPSNTNVKSVDLNKLIEMENEMVMQDKLEKERADAKNAVEEYVYEMRNKLCDEYEKFMKEEDRDNFLLKLGDTENWLYEDGEDEKKQVYIDKLAKLTEIGNPVKERYHESINRPIAFDRLAQAIHLVAKAVDGYANKDEKYSHLDAADVEKVRNLVIEKQQWFDTHLNICNQQKPHEVPAMTASQISAHADSLWSSCNPIMNKPKPKPKEEPPKQSKKETEKQQTNDNNSNANGPDVNEQQNEASPQQDQSQDPSATNPDMDLD</sequence>
<accession>T1EDZ2</accession>
<name>T1EDZ2_HELRO</name>
<dbReference type="FunFam" id="3.30.420.40:FF:000495">
    <property type="entry name" value="Heat shock protein 4b"/>
    <property type="match status" value="1"/>
</dbReference>
<evidence type="ECO:0000256" key="4">
    <source>
        <dbReference type="SAM" id="Coils"/>
    </source>
</evidence>
<evidence type="ECO:0000313" key="8">
    <source>
        <dbReference type="Proteomes" id="UP000015101"/>
    </source>
</evidence>
<evidence type="ECO:0000256" key="2">
    <source>
        <dbReference type="ARBA" id="ARBA00022741"/>
    </source>
</evidence>
<dbReference type="InterPro" id="IPR013126">
    <property type="entry name" value="Hsp_70_fam"/>
</dbReference>
<reference evidence="8" key="1">
    <citation type="submission" date="2012-12" db="EMBL/GenBank/DDBJ databases">
        <authorList>
            <person name="Hellsten U."/>
            <person name="Grimwood J."/>
            <person name="Chapman J.A."/>
            <person name="Shapiro H."/>
            <person name="Aerts A."/>
            <person name="Otillar R.P."/>
            <person name="Terry A.Y."/>
            <person name="Boore J.L."/>
            <person name="Simakov O."/>
            <person name="Marletaz F."/>
            <person name="Cho S.-J."/>
            <person name="Edsinger-Gonzales E."/>
            <person name="Havlak P."/>
            <person name="Kuo D.-H."/>
            <person name="Larsson T."/>
            <person name="Lv J."/>
            <person name="Arendt D."/>
            <person name="Savage R."/>
            <person name="Osoegawa K."/>
            <person name="de Jong P."/>
            <person name="Lindberg D.R."/>
            <person name="Seaver E.C."/>
            <person name="Weisblat D.A."/>
            <person name="Putnam N.H."/>
            <person name="Grigoriev I.V."/>
            <person name="Rokhsar D.S."/>
        </authorList>
    </citation>
    <scope>NUCLEOTIDE SEQUENCE</scope>
</reference>
<keyword evidence="8" id="KW-1185">Reference proteome</keyword>
<protein>
    <submittedName>
        <fullName evidence="6 7">Uncharacterized protein</fullName>
    </submittedName>
</protein>
<dbReference type="HOGENOM" id="CLU_005965_5_1_1"/>
<dbReference type="Gene3D" id="3.90.640.10">
    <property type="entry name" value="Actin, Chain A, domain 4"/>
    <property type="match status" value="1"/>
</dbReference>
<gene>
    <name evidence="7" type="primary">20194794</name>
    <name evidence="6" type="ORF">HELRODRAFT_106017</name>
</gene>
<feature type="compositionally biased region" description="Polar residues" evidence="5">
    <location>
        <begin position="515"/>
        <end position="562"/>
    </location>
</feature>
<dbReference type="Pfam" id="PF00012">
    <property type="entry name" value="HSP70"/>
    <property type="match status" value="2"/>
</dbReference>
<dbReference type="InterPro" id="IPR043129">
    <property type="entry name" value="ATPase_NBD"/>
</dbReference>
<evidence type="ECO:0000256" key="5">
    <source>
        <dbReference type="SAM" id="MobiDB-lite"/>
    </source>
</evidence>
<dbReference type="FunFam" id="1.20.1270.10:FF:000002">
    <property type="entry name" value="Heat shock 70 kDa protein 4"/>
    <property type="match status" value="1"/>
</dbReference>
<dbReference type="SUPFAM" id="SSF100934">
    <property type="entry name" value="Heat shock protein 70kD (HSP70), C-terminal subdomain"/>
    <property type="match status" value="2"/>
</dbReference>
<dbReference type="Gene3D" id="3.30.420.40">
    <property type="match status" value="2"/>
</dbReference>